<sequence>MTVGTNFHFSRKFNNGEIQHRRWSVYSNSQNEVLCFLCRHFGNSQTQIVQRGCCDWKHLSSILQRHENTKEHMVFIFQCITLERGIKHEKPIEKESERLICEPQKHEYNFFM</sequence>
<name>A0A9N9X9A0_DIABA</name>
<evidence type="ECO:0000313" key="2">
    <source>
        <dbReference type="Proteomes" id="UP001153709"/>
    </source>
</evidence>
<reference evidence="1" key="1">
    <citation type="submission" date="2022-01" db="EMBL/GenBank/DDBJ databases">
        <authorList>
            <person name="King R."/>
        </authorList>
    </citation>
    <scope>NUCLEOTIDE SEQUENCE</scope>
</reference>
<protein>
    <recommendedName>
        <fullName evidence="3">TTF-type domain-containing protein</fullName>
    </recommendedName>
</protein>
<dbReference type="EMBL" id="OU898277">
    <property type="protein sequence ID" value="CAG9830044.1"/>
    <property type="molecule type" value="Genomic_DNA"/>
</dbReference>
<accession>A0A9N9X9A0</accession>
<keyword evidence="2" id="KW-1185">Reference proteome</keyword>
<dbReference type="AlphaFoldDB" id="A0A9N9X9A0"/>
<evidence type="ECO:0000313" key="1">
    <source>
        <dbReference type="EMBL" id="CAG9830044.1"/>
    </source>
</evidence>
<dbReference type="Proteomes" id="UP001153709">
    <property type="component" value="Chromosome 2"/>
</dbReference>
<organism evidence="1 2">
    <name type="scientific">Diabrotica balteata</name>
    <name type="common">Banded cucumber beetle</name>
    <dbReference type="NCBI Taxonomy" id="107213"/>
    <lineage>
        <taxon>Eukaryota</taxon>
        <taxon>Metazoa</taxon>
        <taxon>Ecdysozoa</taxon>
        <taxon>Arthropoda</taxon>
        <taxon>Hexapoda</taxon>
        <taxon>Insecta</taxon>
        <taxon>Pterygota</taxon>
        <taxon>Neoptera</taxon>
        <taxon>Endopterygota</taxon>
        <taxon>Coleoptera</taxon>
        <taxon>Polyphaga</taxon>
        <taxon>Cucujiformia</taxon>
        <taxon>Chrysomeloidea</taxon>
        <taxon>Chrysomelidae</taxon>
        <taxon>Galerucinae</taxon>
        <taxon>Diabroticina</taxon>
        <taxon>Diabroticites</taxon>
        <taxon>Diabrotica</taxon>
    </lineage>
</organism>
<evidence type="ECO:0008006" key="3">
    <source>
        <dbReference type="Google" id="ProtNLM"/>
    </source>
</evidence>
<proteinExistence type="predicted"/>
<gene>
    <name evidence="1" type="ORF">DIABBA_LOCUS3781</name>
</gene>
<dbReference type="OrthoDB" id="10066376at2759"/>